<dbReference type="InterPro" id="IPR036691">
    <property type="entry name" value="Endo/exonu/phosph_ase_sf"/>
</dbReference>
<dbReference type="EMBL" id="JANPWB010000008">
    <property type="protein sequence ID" value="KAJ1162848.1"/>
    <property type="molecule type" value="Genomic_DNA"/>
</dbReference>
<name>A0AAV7SFE0_PLEWA</name>
<reference evidence="2" key="1">
    <citation type="journal article" date="2022" name="bioRxiv">
        <title>Sequencing and chromosome-scale assembly of the giantPleurodeles waltlgenome.</title>
        <authorList>
            <person name="Brown T."/>
            <person name="Elewa A."/>
            <person name="Iarovenko S."/>
            <person name="Subramanian E."/>
            <person name="Araus A.J."/>
            <person name="Petzold A."/>
            <person name="Susuki M."/>
            <person name="Suzuki K.-i.T."/>
            <person name="Hayashi T."/>
            <person name="Toyoda A."/>
            <person name="Oliveira C."/>
            <person name="Osipova E."/>
            <person name="Leigh N.D."/>
            <person name="Simon A."/>
            <person name="Yun M.H."/>
        </authorList>
    </citation>
    <scope>NUCLEOTIDE SEQUENCE</scope>
    <source>
        <strain evidence="2">20211129_DDA</strain>
        <tissue evidence="2">Liver</tissue>
    </source>
</reference>
<sequence>MSVIINAQRHPSWGGVRWSLMELRVKNSTTPKTWARQTKRKPGCNLSDERRRAQQEMEQGRTQRKARRALLDRKQLRLITWNVRGLNDARKTRKVIAYLRNHKVDIAILAPNSPMLTSRRLQGQFVAAGYTSHSRGVLIWASKETDIGLSLVAADPGGRYVVARCSV</sequence>
<organism evidence="2 3">
    <name type="scientific">Pleurodeles waltl</name>
    <name type="common">Iberian ribbed newt</name>
    <dbReference type="NCBI Taxonomy" id="8319"/>
    <lineage>
        <taxon>Eukaryota</taxon>
        <taxon>Metazoa</taxon>
        <taxon>Chordata</taxon>
        <taxon>Craniata</taxon>
        <taxon>Vertebrata</taxon>
        <taxon>Euteleostomi</taxon>
        <taxon>Amphibia</taxon>
        <taxon>Batrachia</taxon>
        <taxon>Caudata</taxon>
        <taxon>Salamandroidea</taxon>
        <taxon>Salamandridae</taxon>
        <taxon>Pleurodelinae</taxon>
        <taxon>Pleurodeles</taxon>
    </lineage>
</organism>
<evidence type="ECO:0000313" key="3">
    <source>
        <dbReference type="Proteomes" id="UP001066276"/>
    </source>
</evidence>
<keyword evidence="3" id="KW-1185">Reference proteome</keyword>
<evidence type="ECO:0008006" key="4">
    <source>
        <dbReference type="Google" id="ProtNLM"/>
    </source>
</evidence>
<dbReference type="Proteomes" id="UP001066276">
    <property type="component" value="Chromosome 4_2"/>
</dbReference>
<gene>
    <name evidence="2" type="ORF">NDU88_003313</name>
</gene>
<dbReference type="SUPFAM" id="SSF56219">
    <property type="entry name" value="DNase I-like"/>
    <property type="match status" value="1"/>
</dbReference>
<protein>
    <recommendedName>
        <fullName evidence="4">Endonuclease/exonuclease/phosphatase domain-containing protein</fullName>
    </recommendedName>
</protein>
<dbReference type="Gene3D" id="3.60.10.10">
    <property type="entry name" value="Endonuclease/exonuclease/phosphatase"/>
    <property type="match status" value="1"/>
</dbReference>
<dbReference type="AlphaFoldDB" id="A0AAV7SFE0"/>
<proteinExistence type="predicted"/>
<feature type="compositionally biased region" description="Basic and acidic residues" evidence="1">
    <location>
        <begin position="47"/>
        <end position="61"/>
    </location>
</feature>
<accession>A0AAV7SFE0</accession>
<feature type="region of interest" description="Disordered" evidence="1">
    <location>
        <begin position="37"/>
        <end position="65"/>
    </location>
</feature>
<evidence type="ECO:0000256" key="1">
    <source>
        <dbReference type="SAM" id="MobiDB-lite"/>
    </source>
</evidence>
<evidence type="ECO:0000313" key="2">
    <source>
        <dbReference type="EMBL" id="KAJ1162848.1"/>
    </source>
</evidence>
<comment type="caution">
    <text evidence="2">The sequence shown here is derived from an EMBL/GenBank/DDBJ whole genome shotgun (WGS) entry which is preliminary data.</text>
</comment>